<dbReference type="GO" id="GO:0008270">
    <property type="term" value="F:zinc ion binding"/>
    <property type="evidence" value="ECO:0007669"/>
    <property type="project" value="UniProtKB-KW"/>
</dbReference>
<keyword evidence="2" id="KW-0479">Metal-binding</keyword>
<dbReference type="SMART" id="SM00355">
    <property type="entry name" value="ZnF_C2H2"/>
    <property type="match status" value="1"/>
</dbReference>
<dbReference type="PANTHER" id="PTHR45801:SF110">
    <property type="entry name" value="TRANSCRIPTIONAL REGULATOR SUPERMAN"/>
    <property type="match status" value="1"/>
</dbReference>
<evidence type="ECO:0000256" key="9">
    <source>
        <dbReference type="SAM" id="MobiDB-lite"/>
    </source>
</evidence>
<protein>
    <recommendedName>
        <fullName evidence="10">C2H2-type domain-containing protein</fullName>
    </recommendedName>
</protein>
<dbReference type="STRING" id="3750.A0A498I9Q7"/>
<dbReference type="Gene3D" id="3.30.160.60">
    <property type="entry name" value="Classic Zinc Finger"/>
    <property type="match status" value="1"/>
</dbReference>
<evidence type="ECO:0000256" key="4">
    <source>
        <dbReference type="ARBA" id="ARBA00022833"/>
    </source>
</evidence>
<keyword evidence="3 8" id="KW-0863">Zinc-finger</keyword>
<keyword evidence="7" id="KW-0539">Nucleus</keyword>
<dbReference type="PANTHER" id="PTHR45801">
    <property type="entry name" value="OS07G0101800 PROTEIN"/>
    <property type="match status" value="1"/>
</dbReference>
<keyword evidence="4" id="KW-0862">Zinc</keyword>
<gene>
    <name evidence="11" type="ORF">DVH24_001799</name>
</gene>
<evidence type="ECO:0000256" key="1">
    <source>
        <dbReference type="ARBA" id="ARBA00004123"/>
    </source>
</evidence>
<proteinExistence type="predicted"/>
<dbReference type="GO" id="GO:0005634">
    <property type="term" value="C:nucleus"/>
    <property type="evidence" value="ECO:0007669"/>
    <property type="project" value="UniProtKB-SubCell"/>
</dbReference>
<dbReference type="InterPro" id="IPR052426">
    <property type="entry name" value="Plant_dev_regulator"/>
</dbReference>
<evidence type="ECO:0000256" key="5">
    <source>
        <dbReference type="ARBA" id="ARBA00023015"/>
    </source>
</evidence>
<name>A0A498I9Q7_MALDO</name>
<keyword evidence="6" id="KW-0804">Transcription</keyword>
<evidence type="ECO:0000256" key="7">
    <source>
        <dbReference type="ARBA" id="ARBA00023242"/>
    </source>
</evidence>
<comment type="subcellular location">
    <subcellularLocation>
        <location evidence="1">Nucleus</location>
    </subcellularLocation>
</comment>
<feature type="region of interest" description="Disordered" evidence="9">
    <location>
        <begin position="102"/>
        <end position="124"/>
    </location>
</feature>
<evidence type="ECO:0000256" key="3">
    <source>
        <dbReference type="ARBA" id="ARBA00022771"/>
    </source>
</evidence>
<dbReference type="InterPro" id="IPR013087">
    <property type="entry name" value="Znf_C2H2_type"/>
</dbReference>
<evidence type="ECO:0000313" key="12">
    <source>
        <dbReference type="Proteomes" id="UP000290289"/>
    </source>
</evidence>
<reference evidence="11 12" key="1">
    <citation type="submission" date="2018-10" db="EMBL/GenBank/DDBJ databases">
        <title>A high-quality apple genome assembly.</title>
        <authorList>
            <person name="Hu J."/>
        </authorList>
    </citation>
    <scope>NUCLEOTIDE SEQUENCE [LARGE SCALE GENOMIC DNA]</scope>
    <source>
        <strain evidence="12">cv. HFTH1</strain>
        <tissue evidence="11">Young leaf</tissue>
    </source>
</reference>
<organism evidence="11 12">
    <name type="scientific">Malus domestica</name>
    <name type="common">Apple</name>
    <name type="synonym">Pyrus malus</name>
    <dbReference type="NCBI Taxonomy" id="3750"/>
    <lineage>
        <taxon>Eukaryota</taxon>
        <taxon>Viridiplantae</taxon>
        <taxon>Streptophyta</taxon>
        <taxon>Embryophyta</taxon>
        <taxon>Tracheophyta</taxon>
        <taxon>Spermatophyta</taxon>
        <taxon>Magnoliopsida</taxon>
        <taxon>eudicotyledons</taxon>
        <taxon>Gunneridae</taxon>
        <taxon>Pentapetalae</taxon>
        <taxon>rosids</taxon>
        <taxon>fabids</taxon>
        <taxon>Rosales</taxon>
        <taxon>Rosaceae</taxon>
        <taxon>Amygdaloideae</taxon>
        <taxon>Maleae</taxon>
        <taxon>Malus</taxon>
    </lineage>
</organism>
<accession>A0A498I9Q7</accession>
<dbReference type="AlphaFoldDB" id="A0A498I9Q7"/>
<dbReference type="Pfam" id="PF13912">
    <property type="entry name" value="zf-C2H2_6"/>
    <property type="match status" value="1"/>
</dbReference>
<evidence type="ECO:0000259" key="10">
    <source>
        <dbReference type="PROSITE" id="PS50157"/>
    </source>
</evidence>
<feature type="domain" description="C2H2-type" evidence="10">
    <location>
        <begin position="52"/>
        <end position="79"/>
    </location>
</feature>
<keyword evidence="12" id="KW-1185">Reference proteome</keyword>
<evidence type="ECO:0000313" key="11">
    <source>
        <dbReference type="EMBL" id="RXH78281.1"/>
    </source>
</evidence>
<dbReference type="Gramene" id="mRNA:MD13G0184400">
    <property type="protein sequence ID" value="CDS:MD13G0184400.1"/>
    <property type="gene ID" value="MD13G0184400"/>
</dbReference>
<dbReference type="EMBL" id="RDQH01000339">
    <property type="protein sequence ID" value="RXH78281.1"/>
    <property type="molecule type" value="Genomic_DNA"/>
</dbReference>
<sequence>MNQSLRMEKKGLVSNSLKDHAGIVTRAIRRSKTTYEEDDYNFDGFAWPPRSYTCSFCKREFRSAQALGGHMNVHRKDRARLKGSPPRDSQYTSTILNLNLNKVPNPNPNFSSTSSASSPSSPSSWISPISSTLPSLISPPAPPPVFLVPSSENMKWVVGDTLFNHPLNFKASDFGTTVKKNAESFCGVGDRQCDGFIGEEHGCIKTVKAADHPHHPIVRLDLEIGMLGDSNKEDLDLELRLGYS</sequence>
<evidence type="ECO:0000256" key="2">
    <source>
        <dbReference type="ARBA" id="ARBA00022723"/>
    </source>
</evidence>
<evidence type="ECO:0000256" key="6">
    <source>
        <dbReference type="ARBA" id="ARBA00023163"/>
    </source>
</evidence>
<keyword evidence="5" id="KW-0805">Transcription regulation</keyword>
<comment type="caution">
    <text evidence="11">The sequence shown here is derived from an EMBL/GenBank/DDBJ whole genome shotgun (WGS) entry which is preliminary data.</text>
</comment>
<dbReference type="SUPFAM" id="SSF57667">
    <property type="entry name" value="beta-beta-alpha zinc fingers"/>
    <property type="match status" value="1"/>
</dbReference>
<evidence type="ECO:0000256" key="8">
    <source>
        <dbReference type="PROSITE-ProRule" id="PRU00042"/>
    </source>
</evidence>
<dbReference type="PROSITE" id="PS00028">
    <property type="entry name" value="ZINC_FINGER_C2H2_1"/>
    <property type="match status" value="1"/>
</dbReference>
<dbReference type="InterPro" id="IPR036236">
    <property type="entry name" value="Znf_C2H2_sf"/>
</dbReference>
<dbReference type="PROSITE" id="PS50157">
    <property type="entry name" value="ZINC_FINGER_C2H2_2"/>
    <property type="match status" value="1"/>
</dbReference>
<dbReference type="Proteomes" id="UP000290289">
    <property type="component" value="Chromosome 13"/>
</dbReference>